<gene>
    <name evidence="1" type="ORF">H4F99_12505</name>
</gene>
<protein>
    <submittedName>
        <fullName evidence="1">Uncharacterized protein</fullName>
    </submittedName>
</protein>
<evidence type="ECO:0000313" key="2">
    <source>
        <dbReference type="Proteomes" id="UP000552587"/>
    </source>
</evidence>
<dbReference type="Proteomes" id="UP000552587">
    <property type="component" value="Unassembled WGS sequence"/>
</dbReference>
<keyword evidence="2" id="KW-1185">Reference proteome</keyword>
<accession>A0A7W3U605</accession>
<proteinExistence type="predicted"/>
<dbReference type="AlphaFoldDB" id="A0A7W3U605"/>
<name>A0A7W3U605_9GAMM</name>
<evidence type="ECO:0000313" key="1">
    <source>
        <dbReference type="EMBL" id="MBB1089300.1"/>
    </source>
</evidence>
<dbReference type="EMBL" id="JACHTE010000008">
    <property type="protein sequence ID" value="MBB1089300.1"/>
    <property type="molecule type" value="Genomic_DNA"/>
</dbReference>
<comment type="caution">
    <text evidence="1">The sequence shown here is derived from an EMBL/GenBank/DDBJ whole genome shotgun (WGS) entry which is preliminary data.</text>
</comment>
<sequence length="71" mass="7120">MRGGDNSQSNVLIDGRVDNNTADHVVSGDNVVANGAFGHAAGINTVVQNSGSNVLIQAGTAVSVQFADPTP</sequence>
<reference evidence="1 2" key="1">
    <citation type="submission" date="2020-07" db="EMBL/GenBank/DDBJ databases">
        <authorList>
            <person name="Xu S."/>
            <person name="Li A."/>
        </authorList>
    </citation>
    <scope>NUCLEOTIDE SEQUENCE [LARGE SCALE GENOMIC DNA]</scope>
    <source>
        <strain evidence="1 2">SG-8</strain>
    </source>
</reference>
<organism evidence="1 2">
    <name type="scientific">Marilutibacter penaei</name>
    <dbReference type="NCBI Taxonomy" id="2759900"/>
    <lineage>
        <taxon>Bacteria</taxon>
        <taxon>Pseudomonadati</taxon>
        <taxon>Pseudomonadota</taxon>
        <taxon>Gammaproteobacteria</taxon>
        <taxon>Lysobacterales</taxon>
        <taxon>Lysobacteraceae</taxon>
        <taxon>Marilutibacter</taxon>
    </lineage>
</organism>